<dbReference type="GO" id="GO:0051213">
    <property type="term" value="F:dioxygenase activity"/>
    <property type="evidence" value="ECO:0007669"/>
    <property type="project" value="UniProtKB-KW"/>
</dbReference>
<evidence type="ECO:0000313" key="8">
    <source>
        <dbReference type="Proteomes" id="UP000236728"/>
    </source>
</evidence>
<keyword evidence="7" id="KW-0223">Dioxygenase</keyword>
<protein>
    <submittedName>
        <fullName evidence="7">Phenylpropionate dioxygenase, large terminal subunit</fullName>
    </submittedName>
</protein>
<organism evidence="7 8">
    <name type="scientific">Bryocella elongata</name>
    <dbReference type="NCBI Taxonomy" id="863522"/>
    <lineage>
        <taxon>Bacteria</taxon>
        <taxon>Pseudomonadati</taxon>
        <taxon>Acidobacteriota</taxon>
        <taxon>Terriglobia</taxon>
        <taxon>Terriglobales</taxon>
        <taxon>Acidobacteriaceae</taxon>
        <taxon>Bryocella</taxon>
    </lineage>
</organism>
<dbReference type="PROSITE" id="PS00570">
    <property type="entry name" value="RING_HYDROXYL_ALPHA"/>
    <property type="match status" value="1"/>
</dbReference>
<accession>A0A1H5VVA5</accession>
<dbReference type="PANTHER" id="PTHR21266:SF60">
    <property type="entry name" value="3-KETOSTEROID-9-ALPHA-MONOOXYGENASE, OXYGENASE COMPONENT"/>
    <property type="match status" value="1"/>
</dbReference>
<dbReference type="PANTHER" id="PTHR21266">
    <property type="entry name" value="IRON-SULFUR DOMAIN CONTAINING PROTEIN"/>
    <property type="match status" value="1"/>
</dbReference>
<dbReference type="RefSeq" id="WP_200821500.1">
    <property type="nucleotide sequence ID" value="NZ_FNVA01000002.1"/>
</dbReference>
<dbReference type="InterPro" id="IPR044043">
    <property type="entry name" value="VanA_C_cat"/>
</dbReference>
<evidence type="ECO:0000256" key="4">
    <source>
        <dbReference type="ARBA" id="ARBA00023004"/>
    </source>
</evidence>
<evidence type="ECO:0000256" key="3">
    <source>
        <dbReference type="ARBA" id="ARBA00023002"/>
    </source>
</evidence>
<proteinExistence type="predicted"/>
<name>A0A1H5VVA5_9BACT</name>
<gene>
    <name evidence="7" type="ORF">SAMN05421819_1319</name>
</gene>
<dbReference type="EMBL" id="FNVA01000002">
    <property type="protein sequence ID" value="SEF90936.1"/>
    <property type="molecule type" value="Genomic_DNA"/>
</dbReference>
<dbReference type="InterPro" id="IPR050584">
    <property type="entry name" value="Cholesterol_7-desaturase"/>
</dbReference>
<dbReference type="Pfam" id="PF00355">
    <property type="entry name" value="Rieske"/>
    <property type="match status" value="1"/>
</dbReference>
<evidence type="ECO:0000256" key="1">
    <source>
        <dbReference type="ARBA" id="ARBA00022714"/>
    </source>
</evidence>
<keyword evidence="3" id="KW-0560">Oxidoreductase</keyword>
<dbReference type="Pfam" id="PF19112">
    <property type="entry name" value="VanA_C"/>
    <property type="match status" value="1"/>
</dbReference>
<dbReference type="SUPFAM" id="SSF50022">
    <property type="entry name" value="ISP domain"/>
    <property type="match status" value="1"/>
</dbReference>
<dbReference type="InterPro" id="IPR036922">
    <property type="entry name" value="Rieske_2Fe-2S_sf"/>
</dbReference>
<keyword evidence="4" id="KW-0408">Iron</keyword>
<evidence type="ECO:0000259" key="6">
    <source>
        <dbReference type="PROSITE" id="PS51296"/>
    </source>
</evidence>
<keyword evidence="2" id="KW-0479">Metal-binding</keyword>
<feature type="domain" description="Rieske" evidence="6">
    <location>
        <begin position="21"/>
        <end position="125"/>
    </location>
</feature>
<dbReference type="PROSITE" id="PS51296">
    <property type="entry name" value="RIESKE"/>
    <property type="match status" value="1"/>
</dbReference>
<dbReference type="InterPro" id="IPR015881">
    <property type="entry name" value="ARHD_Rieske_2Fe_2S"/>
</dbReference>
<dbReference type="SUPFAM" id="SSF55961">
    <property type="entry name" value="Bet v1-like"/>
    <property type="match status" value="1"/>
</dbReference>
<keyword evidence="5" id="KW-0411">Iron-sulfur</keyword>
<dbReference type="InterPro" id="IPR017941">
    <property type="entry name" value="Rieske_2Fe-2S"/>
</dbReference>
<dbReference type="GO" id="GO:0051537">
    <property type="term" value="F:2 iron, 2 sulfur cluster binding"/>
    <property type="evidence" value="ECO:0007669"/>
    <property type="project" value="UniProtKB-KW"/>
</dbReference>
<keyword evidence="1" id="KW-0001">2Fe-2S</keyword>
<evidence type="ECO:0000256" key="2">
    <source>
        <dbReference type="ARBA" id="ARBA00022723"/>
    </source>
</evidence>
<evidence type="ECO:0000256" key="5">
    <source>
        <dbReference type="ARBA" id="ARBA00023014"/>
    </source>
</evidence>
<reference evidence="7 8" key="1">
    <citation type="submission" date="2016-10" db="EMBL/GenBank/DDBJ databases">
        <authorList>
            <person name="de Groot N.N."/>
        </authorList>
    </citation>
    <scope>NUCLEOTIDE SEQUENCE [LARGE SCALE GENOMIC DNA]</scope>
    <source>
        <strain evidence="7 8">DSM 22489</strain>
    </source>
</reference>
<dbReference type="Proteomes" id="UP000236728">
    <property type="component" value="Unassembled WGS sequence"/>
</dbReference>
<sequence length="343" mass="38140">MSSVPIGPASGIKDPLLHQQWFALAWSEEVARGQLLPRVLLARDVVLWRADDGSIHAWQDLCIHRGAKLSLGSVRQDCVVCPYHGWEYDRSGACVKIPAQPHLPPPIKARAQTFHTRERYGAIWVCLGQPGAGVPHFGMGDDPDFRLVAAGPYRFRALGPRLIENFLDVAHLGIVHTELLGDSQHTEIEDYEVGRGTDQNGAGPEATAIRIWQPDPDGTGVPALVTYRYWVGAPLTAGLEKVSGEDSPASTRRFGLFTQVVPIDDEHCEMRMIIAMNYGHDVPAEEIRSFQDKVAYQDKAIVESQHPELLPLDLQAELHLRSDRMAIAYRKWLTEIGMTYGTE</sequence>
<dbReference type="Gene3D" id="3.90.380.10">
    <property type="entry name" value="Naphthalene 1,2-dioxygenase Alpha Subunit, Chain A, domain 1"/>
    <property type="match status" value="1"/>
</dbReference>
<dbReference type="AlphaFoldDB" id="A0A1H5VVA5"/>
<dbReference type="Gene3D" id="2.102.10.10">
    <property type="entry name" value="Rieske [2Fe-2S] iron-sulphur domain"/>
    <property type="match status" value="1"/>
</dbReference>
<dbReference type="GO" id="GO:0005506">
    <property type="term" value="F:iron ion binding"/>
    <property type="evidence" value="ECO:0007669"/>
    <property type="project" value="InterPro"/>
</dbReference>
<evidence type="ECO:0000313" key="7">
    <source>
        <dbReference type="EMBL" id="SEF90936.1"/>
    </source>
</evidence>
<dbReference type="CDD" id="cd03469">
    <property type="entry name" value="Rieske_RO_Alpha_N"/>
    <property type="match status" value="1"/>
</dbReference>
<keyword evidence="8" id="KW-1185">Reference proteome</keyword>